<reference evidence="1" key="2">
    <citation type="submission" date="2020-09" db="EMBL/GenBank/DDBJ databases">
        <authorList>
            <person name="Sun Q."/>
            <person name="Ohkuma M."/>
        </authorList>
    </citation>
    <scope>NUCLEOTIDE SEQUENCE</scope>
    <source>
        <strain evidence="1">JCM 4346</strain>
    </source>
</reference>
<dbReference type="Proteomes" id="UP000658320">
    <property type="component" value="Unassembled WGS sequence"/>
</dbReference>
<name>A0A918C3B7_9ACTN</name>
<gene>
    <name evidence="1" type="ORF">GCM10010251_18010</name>
</gene>
<evidence type="ECO:0000313" key="1">
    <source>
        <dbReference type="EMBL" id="GGR02607.1"/>
    </source>
</evidence>
<dbReference type="EMBL" id="BMSX01000003">
    <property type="protein sequence ID" value="GGR02607.1"/>
    <property type="molecule type" value="Genomic_DNA"/>
</dbReference>
<evidence type="ECO:0000313" key="2">
    <source>
        <dbReference type="Proteomes" id="UP000658320"/>
    </source>
</evidence>
<dbReference type="RefSeq" id="WP_229910862.1">
    <property type="nucleotide sequence ID" value="NZ_BMSX01000003.1"/>
</dbReference>
<dbReference type="AlphaFoldDB" id="A0A918C3B7"/>
<sequence length="384" mass="43229">MTAAPSMETVPERQSAARRSVLLAPITVTPSKPLTPSHLKGLLWTDVMYRATRHLADVTYRYSHTTYHPTEQTLGFWEFLDRTHGDAGYSALTEDEIGELYMAFRTADRTASARALRPYAEAAERGWVHPASTRILQLWSEHYAGLGLHDPGLLHHQPPGLGLDEVLDRLDRLGMCLDQRRDGGPVYLDLTRCGLPLRRLVTADGRPNYLACALRELVALAVGFDEVVLLYDRELDPDYQLLARVLGALGPHVRRVPLSRVPVDGHIRSARHGGWRDHQARTLLAAARERYAPPAVRLGVRLYFVATLGPGEHESYRPDLLDQCFRRAERLIADGQEPPDVPLAERLARHRKDHVYVDPYRVTAQLLGRRRTPPARDLLAGVFL</sequence>
<reference evidence="1" key="1">
    <citation type="journal article" date="2014" name="Int. J. Syst. Evol. Microbiol.">
        <title>Complete genome sequence of Corynebacterium casei LMG S-19264T (=DSM 44701T), isolated from a smear-ripened cheese.</title>
        <authorList>
            <consortium name="US DOE Joint Genome Institute (JGI-PGF)"/>
            <person name="Walter F."/>
            <person name="Albersmeier A."/>
            <person name="Kalinowski J."/>
            <person name="Ruckert C."/>
        </authorList>
    </citation>
    <scope>NUCLEOTIDE SEQUENCE</scope>
    <source>
        <strain evidence="1">JCM 4346</strain>
    </source>
</reference>
<protein>
    <submittedName>
        <fullName evidence="1">Uncharacterized protein</fullName>
    </submittedName>
</protein>
<proteinExistence type="predicted"/>
<comment type="caution">
    <text evidence="1">The sequence shown here is derived from an EMBL/GenBank/DDBJ whole genome shotgun (WGS) entry which is preliminary data.</text>
</comment>
<keyword evidence="2" id="KW-1185">Reference proteome</keyword>
<accession>A0A918C3B7</accession>
<organism evidence="1 2">
    <name type="scientific">Streptomyces aurantiogriseus</name>
    <dbReference type="NCBI Taxonomy" id="66870"/>
    <lineage>
        <taxon>Bacteria</taxon>
        <taxon>Bacillati</taxon>
        <taxon>Actinomycetota</taxon>
        <taxon>Actinomycetes</taxon>
        <taxon>Kitasatosporales</taxon>
        <taxon>Streptomycetaceae</taxon>
        <taxon>Streptomyces</taxon>
    </lineage>
</organism>